<keyword evidence="2" id="KW-1185">Reference proteome</keyword>
<comment type="caution">
    <text evidence="1">The sequence shown here is derived from an EMBL/GenBank/DDBJ whole genome shotgun (WGS) entry which is preliminary data.</text>
</comment>
<gene>
    <name evidence="1" type="ORF">PoB_003745400</name>
</gene>
<evidence type="ECO:0000313" key="1">
    <source>
        <dbReference type="EMBL" id="GFO10949.1"/>
    </source>
</evidence>
<evidence type="ECO:0000313" key="2">
    <source>
        <dbReference type="Proteomes" id="UP000735302"/>
    </source>
</evidence>
<sequence length="119" mass="13257">MISGFQAHDPLAGLEPAAQKSLQISGRFRYLLCRQHLSDYTTGSTAGHKVSKLALKHAGNLSTDFIQPLASWLTWTKRVRDQKGRSQEQSKKRIIRGGFTKPFGSERLICKLAFTQALA</sequence>
<accession>A0AAV4AXT2</accession>
<reference evidence="1 2" key="1">
    <citation type="journal article" date="2021" name="Elife">
        <title>Chloroplast acquisition without the gene transfer in kleptoplastic sea slugs, Plakobranchus ocellatus.</title>
        <authorList>
            <person name="Maeda T."/>
            <person name="Takahashi S."/>
            <person name="Yoshida T."/>
            <person name="Shimamura S."/>
            <person name="Takaki Y."/>
            <person name="Nagai Y."/>
            <person name="Toyoda A."/>
            <person name="Suzuki Y."/>
            <person name="Arimoto A."/>
            <person name="Ishii H."/>
            <person name="Satoh N."/>
            <person name="Nishiyama T."/>
            <person name="Hasebe M."/>
            <person name="Maruyama T."/>
            <person name="Minagawa J."/>
            <person name="Obokata J."/>
            <person name="Shigenobu S."/>
        </authorList>
    </citation>
    <scope>NUCLEOTIDE SEQUENCE [LARGE SCALE GENOMIC DNA]</scope>
</reference>
<dbReference type="AlphaFoldDB" id="A0AAV4AXT2"/>
<name>A0AAV4AXT2_9GAST</name>
<proteinExistence type="predicted"/>
<protein>
    <submittedName>
        <fullName evidence="1">Uncharacterized protein</fullName>
    </submittedName>
</protein>
<organism evidence="1 2">
    <name type="scientific">Plakobranchus ocellatus</name>
    <dbReference type="NCBI Taxonomy" id="259542"/>
    <lineage>
        <taxon>Eukaryota</taxon>
        <taxon>Metazoa</taxon>
        <taxon>Spiralia</taxon>
        <taxon>Lophotrochozoa</taxon>
        <taxon>Mollusca</taxon>
        <taxon>Gastropoda</taxon>
        <taxon>Heterobranchia</taxon>
        <taxon>Euthyneura</taxon>
        <taxon>Panpulmonata</taxon>
        <taxon>Sacoglossa</taxon>
        <taxon>Placobranchoidea</taxon>
        <taxon>Plakobranchidae</taxon>
        <taxon>Plakobranchus</taxon>
    </lineage>
</organism>
<dbReference type="EMBL" id="BLXT01004214">
    <property type="protein sequence ID" value="GFO10949.1"/>
    <property type="molecule type" value="Genomic_DNA"/>
</dbReference>
<dbReference type="Proteomes" id="UP000735302">
    <property type="component" value="Unassembled WGS sequence"/>
</dbReference>